<feature type="transmembrane region" description="Helical" evidence="1">
    <location>
        <begin position="46"/>
        <end position="66"/>
    </location>
</feature>
<dbReference type="STRING" id="355243.SAMN03080615_04137"/>
<evidence type="ECO:0000256" key="1">
    <source>
        <dbReference type="SAM" id="Phobius"/>
    </source>
</evidence>
<dbReference type="RefSeq" id="WP_091361972.1">
    <property type="nucleotide sequence ID" value="NZ_AP025284.1"/>
</dbReference>
<keyword evidence="1" id="KW-0472">Membrane</keyword>
<keyword evidence="3" id="KW-1185">Reference proteome</keyword>
<protein>
    <submittedName>
        <fullName evidence="2">Uncharacterized protein</fullName>
    </submittedName>
</protein>
<evidence type="ECO:0000313" key="3">
    <source>
        <dbReference type="Proteomes" id="UP000198749"/>
    </source>
</evidence>
<sequence>MKKKYVSLYVIAFFLLVASGFALLVFLAGIAAAVSGSGNSAGAETLWSFVVGLFWLSMATFAIAIVSHIQYSVDKSVTDKPEEFELDLDSETE</sequence>
<gene>
    <name evidence="2" type="ORF">SAMN03080615_04137</name>
</gene>
<dbReference type="EMBL" id="FOGB01000020">
    <property type="protein sequence ID" value="SER15962.1"/>
    <property type="molecule type" value="Genomic_DNA"/>
</dbReference>
<dbReference type="AlphaFoldDB" id="A0A1H9LWW3"/>
<accession>A0A1H9LWW3</accession>
<keyword evidence="1" id="KW-0812">Transmembrane</keyword>
<reference evidence="3" key="1">
    <citation type="submission" date="2016-10" db="EMBL/GenBank/DDBJ databases">
        <authorList>
            <person name="Varghese N."/>
            <person name="Submissions S."/>
        </authorList>
    </citation>
    <scope>NUCLEOTIDE SEQUENCE [LARGE SCALE GENOMIC DNA]</scope>
    <source>
        <strain evidence="3">DSM 18887</strain>
    </source>
</reference>
<evidence type="ECO:0000313" key="2">
    <source>
        <dbReference type="EMBL" id="SER15962.1"/>
    </source>
</evidence>
<organism evidence="2 3">
    <name type="scientific">Amphritea atlantica</name>
    <dbReference type="NCBI Taxonomy" id="355243"/>
    <lineage>
        <taxon>Bacteria</taxon>
        <taxon>Pseudomonadati</taxon>
        <taxon>Pseudomonadota</taxon>
        <taxon>Gammaproteobacteria</taxon>
        <taxon>Oceanospirillales</taxon>
        <taxon>Oceanospirillaceae</taxon>
        <taxon>Amphritea</taxon>
    </lineage>
</organism>
<keyword evidence="1" id="KW-1133">Transmembrane helix</keyword>
<proteinExistence type="predicted"/>
<dbReference type="Proteomes" id="UP000198749">
    <property type="component" value="Unassembled WGS sequence"/>
</dbReference>
<name>A0A1H9LWW3_9GAMM</name>